<dbReference type="Pfam" id="PF13280">
    <property type="entry name" value="WYL"/>
    <property type="match status" value="1"/>
</dbReference>
<reference evidence="2" key="1">
    <citation type="submission" date="2019-09" db="EMBL/GenBank/DDBJ databases">
        <title>Draft genome sequences of 48 bacterial type strains from the CCUG.</title>
        <authorList>
            <person name="Tunovic T."/>
            <person name="Pineiro-Iglesias B."/>
            <person name="Unosson C."/>
            <person name="Inganas E."/>
            <person name="Ohlen M."/>
            <person name="Cardew S."/>
            <person name="Jensie-Markopoulos S."/>
            <person name="Salva-Serra F."/>
            <person name="Jaen-Luchoro D."/>
            <person name="Karlsson R."/>
            <person name="Svensson-Stadler L."/>
            <person name="Chun J."/>
            <person name="Moore E."/>
        </authorList>
    </citation>
    <scope>NUCLEOTIDE SEQUENCE</scope>
    <source>
        <strain evidence="2">CCUG 15333</strain>
    </source>
</reference>
<organism evidence="2">
    <name type="scientific">Comamonas kerstersii</name>
    <dbReference type="NCBI Taxonomy" id="225992"/>
    <lineage>
        <taxon>Bacteria</taxon>
        <taxon>Pseudomonadati</taxon>
        <taxon>Pseudomonadota</taxon>
        <taxon>Betaproteobacteria</taxon>
        <taxon>Burkholderiales</taxon>
        <taxon>Comamonadaceae</taxon>
        <taxon>Comamonas</taxon>
    </lineage>
</organism>
<evidence type="ECO:0000313" key="2">
    <source>
        <dbReference type="EMBL" id="KAB0585846.1"/>
    </source>
</evidence>
<gene>
    <name evidence="2" type="ORF">F7P80_13080</name>
</gene>
<dbReference type="AlphaFoldDB" id="A0A6A1R0P8"/>
<dbReference type="EMBL" id="VZOT01000010">
    <property type="protein sequence ID" value="KAB0585846.1"/>
    <property type="molecule type" value="Genomic_DNA"/>
</dbReference>
<name>A0A6A1R0P8_9BURK</name>
<protein>
    <submittedName>
        <fullName evidence="2">WYL domain-containing protein</fullName>
    </submittedName>
</protein>
<proteinExistence type="predicted"/>
<comment type="caution">
    <text evidence="2">The sequence shown here is derived from an EMBL/GenBank/DDBJ whole genome shotgun (WGS) entry which is preliminary data.</text>
</comment>
<feature type="domain" description="WYL" evidence="1">
    <location>
        <begin position="61"/>
        <end position="119"/>
    </location>
</feature>
<evidence type="ECO:0000259" key="1">
    <source>
        <dbReference type="Pfam" id="PF13280"/>
    </source>
</evidence>
<dbReference type="RefSeq" id="WP_151045356.1">
    <property type="nucleotide sequence ID" value="NZ_VZOT01000010.1"/>
</dbReference>
<accession>A0A6A1R0P8</accession>
<sequence length="187" mass="21412">MRSNIPAKYLYAYARLSGTEHLFPDGSLPYLLEQLHTPEPQRTTQVHPVSHEDMQAYAQEFALLQAAITHKHPCHFAYKSKARLVYPYKLIHQNGVWYLAAEEDGRLKNFSISLIQALQLDRTQQFAPSVNTRNTSMAKRMYGSLKTPQKCCCVLLRKLRTTFCGVRCCLTSSRDRTVMAPCWSAPM</sequence>
<dbReference type="InterPro" id="IPR026881">
    <property type="entry name" value="WYL_dom"/>
</dbReference>
<dbReference type="PROSITE" id="PS52050">
    <property type="entry name" value="WYL"/>
    <property type="match status" value="1"/>
</dbReference>